<feature type="domain" description="Histidine kinase" evidence="7">
    <location>
        <begin position="158"/>
        <end position="372"/>
    </location>
</feature>
<dbReference type="InterPro" id="IPR025751">
    <property type="entry name" value="RsbRD_N_dom"/>
</dbReference>
<comment type="caution">
    <text evidence="8">The sequence shown here is derived from an EMBL/GenBank/DDBJ whole genome shotgun (WGS) entry which is preliminary data.</text>
</comment>
<gene>
    <name evidence="8" type="primary">sasA_13</name>
    <name evidence="8" type="ORF">LMG21510_04327</name>
</gene>
<keyword evidence="4 8" id="KW-0808">Transferase</keyword>
<evidence type="ECO:0000256" key="5">
    <source>
        <dbReference type="ARBA" id="ARBA00022777"/>
    </source>
</evidence>
<proteinExistence type="predicted"/>
<evidence type="ECO:0000256" key="3">
    <source>
        <dbReference type="ARBA" id="ARBA00022553"/>
    </source>
</evidence>
<dbReference type="SMART" id="SM00387">
    <property type="entry name" value="HATPase_c"/>
    <property type="match status" value="1"/>
</dbReference>
<keyword evidence="6" id="KW-0902">Two-component regulatory system</keyword>
<dbReference type="Gene3D" id="3.30.565.10">
    <property type="entry name" value="Histidine kinase-like ATPase, C-terminal domain"/>
    <property type="match status" value="1"/>
</dbReference>
<dbReference type="PROSITE" id="PS50109">
    <property type="entry name" value="HIS_KIN"/>
    <property type="match status" value="1"/>
</dbReference>
<dbReference type="GO" id="GO:0016740">
    <property type="term" value="F:transferase activity"/>
    <property type="evidence" value="ECO:0007669"/>
    <property type="project" value="UniProtKB-KW"/>
</dbReference>
<keyword evidence="5" id="KW-0418">Kinase</keyword>
<dbReference type="SUPFAM" id="SSF47384">
    <property type="entry name" value="Homodimeric domain of signal transducing histidine kinase"/>
    <property type="match status" value="1"/>
</dbReference>
<dbReference type="InterPro" id="IPR036097">
    <property type="entry name" value="HisK_dim/P_sf"/>
</dbReference>
<sequence length="376" mass="41174">MTLSDFIEANLDGLIDEWSDYARTICRSEPDLSEAQLRNSARELLTGIAGDMRKAQTATQQHAKSVGNRPHPQSDFNATAHRHADDRLAHGFEINGLVAEYRALRASVLRRWQAARQLDDAAIQEMIRFNEAIDQMLAESVRQYAQRTERIRDLFAAVLAHDLRSPVGAILNSTAVLLQDENLGATSVRAGANLQRSAMRMKLLIDDLFIFTRTRLGDVLPVEPTKQDLGRICEGAVEEVRALFPDARMHLQLAGDLAGVWDGGRISQLLVNLLSNAVQHGSGRITLAVREDGGDVAVSVSNEGPRIPADALPTLFDPLTRVTPLPAERRTAPGMGLGLYICRCIAHAHRGSIAVTSTEGQTVFTVRMPRSPSLPA</sequence>
<evidence type="ECO:0000256" key="4">
    <source>
        <dbReference type="ARBA" id="ARBA00022679"/>
    </source>
</evidence>
<dbReference type="InterPro" id="IPR003661">
    <property type="entry name" value="HisK_dim/P_dom"/>
</dbReference>
<evidence type="ECO:0000313" key="9">
    <source>
        <dbReference type="Proteomes" id="UP000721236"/>
    </source>
</evidence>
<evidence type="ECO:0000256" key="6">
    <source>
        <dbReference type="ARBA" id="ARBA00023012"/>
    </source>
</evidence>
<evidence type="ECO:0000259" key="7">
    <source>
        <dbReference type="PROSITE" id="PS50109"/>
    </source>
</evidence>
<dbReference type="Pfam" id="PF00512">
    <property type="entry name" value="HisKA"/>
    <property type="match status" value="1"/>
</dbReference>
<dbReference type="CDD" id="cd00082">
    <property type="entry name" value="HisKA"/>
    <property type="match status" value="1"/>
</dbReference>
<reference evidence="8 9" key="1">
    <citation type="submission" date="2021-08" db="EMBL/GenBank/DDBJ databases">
        <authorList>
            <person name="Peeters C."/>
        </authorList>
    </citation>
    <scope>NUCLEOTIDE SEQUENCE [LARGE SCALE GENOMIC DNA]</scope>
    <source>
        <strain evidence="8 9">LMG 21510</strain>
    </source>
</reference>
<dbReference type="InterPro" id="IPR004358">
    <property type="entry name" value="Sig_transdc_His_kin-like_C"/>
</dbReference>
<protein>
    <recommendedName>
        <fullName evidence="2">histidine kinase</fullName>
        <ecNumber evidence="2">2.7.13.3</ecNumber>
    </recommendedName>
</protein>
<dbReference type="SMART" id="SM00388">
    <property type="entry name" value="HisKA"/>
    <property type="match status" value="1"/>
</dbReference>
<keyword evidence="3" id="KW-0597">Phosphoprotein</keyword>
<comment type="catalytic activity">
    <reaction evidence="1">
        <text>ATP + protein L-histidine = ADP + protein N-phospho-L-histidine.</text>
        <dbReference type="EC" id="2.7.13.3"/>
    </reaction>
</comment>
<dbReference type="InterPro" id="IPR005467">
    <property type="entry name" value="His_kinase_dom"/>
</dbReference>
<dbReference type="InterPro" id="IPR003594">
    <property type="entry name" value="HATPase_dom"/>
</dbReference>
<organism evidence="8 9">
    <name type="scientific">Cupriavidus respiraculi</name>
    <dbReference type="NCBI Taxonomy" id="195930"/>
    <lineage>
        <taxon>Bacteria</taxon>
        <taxon>Pseudomonadati</taxon>
        <taxon>Pseudomonadota</taxon>
        <taxon>Betaproteobacteria</taxon>
        <taxon>Burkholderiales</taxon>
        <taxon>Burkholderiaceae</taxon>
        <taxon>Cupriavidus</taxon>
    </lineage>
</organism>
<evidence type="ECO:0000256" key="2">
    <source>
        <dbReference type="ARBA" id="ARBA00012438"/>
    </source>
</evidence>
<evidence type="ECO:0000313" key="8">
    <source>
        <dbReference type="EMBL" id="CAG9181529.1"/>
    </source>
</evidence>
<dbReference type="SUPFAM" id="SSF55874">
    <property type="entry name" value="ATPase domain of HSP90 chaperone/DNA topoisomerase II/histidine kinase"/>
    <property type="match status" value="1"/>
</dbReference>
<dbReference type="RefSeq" id="WP_224043922.1">
    <property type="nucleotide sequence ID" value="NZ_CAJZAH010000006.1"/>
</dbReference>
<accession>A0ABN7ZBN1</accession>
<dbReference type="EMBL" id="CAJZAH010000006">
    <property type="protein sequence ID" value="CAG9181529.1"/>
    <property type="molecule type" value="Genomic_DNA"/>
</dbReference>
<evidence type="ECO:0000256" key="1">
    <source>
        <dbReference type="ARBA" id="ARBA00000085"/>
    </source>
</evidence>
<dbReference type="EC" id="2.7.13.3" evidence="2"/>
<dbReference type="Pfam" id="PF14361">
    <property type="entry name" value="RsbRD_N"/>
    <property type="match status" value="1"/>
</dbReference>
<dbReference type="InterPro" id="IPR036890">
    <property type="entry name" value="HATPase_C_sf"/>
</dbReference>
<keyword evidence="9" id="KW-1185">Reference proteome</keyword>
<dbReference type="PANTHER" id="PTHR43711">
    <property type="entry name" value="TWO-COMPONENT HISTIDINE KINASE"/>
    <property type="match status" value="1"/>
</dbReference>
<dbReference type="Proteomes" id="UP000721236">
    <property type="component" value="Unassembled WGS sequence"/>
</dbReference>
<dbReference type="Pfam" id="PF02518">
    <property type="entry name" value="HATPase_c"/>
    <property type="match status" value="1"/>
</dbReference>
<dbReference type="PANTHER" id="PTHR43711:SF1">
    <property type="entry name" value="HISTIDINE KINASE 1"/>
    <property type="match status" value="1"/>
</dbReference>
<dbReference type="PRINTS" id="PR00344">
    <property type="entry name" value="BCTRLSENSOR"/>
</dbReference>
<dbReference type="InterPro" id="IPR050736">
    <property type="entry name" value="Sensor_HK_Regulatory"/>
</dbReference>
<dbReference type="Gene3D" id="1.10.287.130">
    <property type="match status" value="1"/>
</dbReference>
<name>A0ABN7ZBN1_9BURK</name>